<dbReference type="Proteomes" id="UP001206595">
    <property type="component" value="Unassembled WGS sequence"/>
</dbReference>
<dbReference type="AlphaFoldDB" id="A0AAD5E3N7"/>
<keyword evidence="5" id="KW-1185">Reference proteome</keyword>
<evidence type="ECO:0000256" key="2">
    <source>
        <dbReference type="ARBA" id="ARBA00023043"/>
    </source>
</evidence>
<reference evidence="4" key="2">
    <citation type="journal article" date="2022" name="Proc. Natl. Acad. Sci. U.S.A.">
        <title>Diploid-dominant life cycles characterize the early evolution of Fungi.</title>
        <authorList>
            <person name="Amses K.R."/>
            <person name="Simmons D.R."/>
            <person name="Longcore J.E."/>
            <person name="Mondo S.J."/>
            <person name="Seto K."/>
            <person name="Jeronimo G.H."/>
            <person name="Bonds A.E."/>
            <person name="Quandt C.A."/>
            <person name="Davis W.J."/>
            <person name="Chang Y."/>
            <person name="Federici B.A."/>
            <person name="Kuo A."/>
            <person name="LaButti K."/>
            <person name="Pangilinan J."/>
            <person name="Andreopoulos W."/>
            <person name="Tritt A."/>
            <person name="Riley R."/>
            <person name="Hundley H."/>
            <person name="Johnson J."/>
            <person name="Lipzen A."/>
            <person name="Barry K."/>
            <person name="Lang B.F."/>
            <person name="Cuomo C.A."/>
            <person name="Buchler N.E."/>
            <person name="Grigoriev I.V."/>
            <person name="Spatafora J.W."/>
            <person name="Stajich J.E."/>
            <person name="James T.Y."/>
        </authorList>
    </citation>
    <scope>NUCLEOTIDE SEQUENCE</scope>
    <source>
        <strain evidence="4">AG</strain>
    </source>
</reference>
<dbReference type="Pfam" id="PF12796">
    <property type="entry name" value="Ank_2"/>
    <property type="match status" value="1"/>
</dbReference>
<feature type="repeat" description="ANK" evidence="3">
    <location>
        <begin position="44"/>
        <end position="76"/>
    </location>
</feature>
<dbReference type="InterPro" id="IPR002110">
    <property type="entry name" value="Ankyrin_rpt"/>
</dbReference>
<dbReference type="GeneID" id="75910060"/>
<evidence type="ECO:0000256" key="3">
    <source>
        <dbReference type="PROSITE-ProRule" id="PRU00023"/>
    </source>
</evidence>
<feature type="repeat" description="ANK" evidence="3">
    <location>
        <begin position="77"/>
        <end position="109"/>
    </location>
</feature>
<feature type="repeat" description="ANK" evidence="3">
    <location>
        <begin position="9"/>
        <end position="41"/>
    </location>
</feature>
<dbReference type="SMART" id="SM00248">
    <property type="entry name" value="ANK"/>
    <property type="match status" value="4"/>
</dbReference>
<dbReference type="EMBL" id="MU621020">
    <property type="protein sequence ID" value="KAI8574960.1"/>
    <property type="molecule type" value="Genomic_DNA"/>
</dbReference>
<dbReference type="InterPro" id="IPR036770">
    <property type="entry name" value="Ankyrin_rpt-contain_sf"/>
</dbReference>
<dbReference type="PANTHER" id="PTHR24189:SF50">
    <property type="entry name" value="ANKYRIN REPEAT AND SOCS BOX PROTEIN 2"/>
    <property type="match status" value="1"/>
</dbReference>
<gene>
    <name evidence="4" type="ORF">K450DRAFT_203250</name>
</gene>
<dbReference type="PROSITE" id="PS50297">
    <property type="entry name" value="ANK_REP_REGION"/>
    <property type="match status" value="4"/>
</dbReference>
<accession>A0AAD5E3N7</accession>
<keyword evidence="1" id="KW-0677">Repeat</keyword>
<dbReference type="SUPFAM" id="SSF48403">
    <property type="entry name" value="Ankyrin repeat"/>
    <property type="match status" value="1"/>
</dbReference>
<dbReference type="Gene3D" id="1.25.40.20">
    <property type="entry name" value="Ankyrin repeat-containing domain"/>
    <property type="match status" value="1"/>
</dbReference>
<dbReference type="PANTHER" id="PTHR24189">
    <property type="entry name" value="MYOTROPHIN"/>
    <property type="match status" value="1"/>
</dbReference>
<dbReference type="InterPro" id="IPR050745">
    <property type="entry name" value="Multifunctional_regulatory"/>
</dbReference>
<dbReference type="RefSeq" id="XP_051439966.1">
    <property type="nucleotide sequence ID" value="XM_051584710.1"/>
</dbReference>
<feature type="repeat" description="ANK" evidence="3">
    <location>
        <begin position="110"/>
        <end position="142"/>
    </location>
</feature>
<dbReference type="PROSITE" id="PS50088">
    <property type="entry name" value="ANK_REPEAT"/>
    <property type="match status" value="4"/>
</dbReference>
<evidence type="ECO:0000313" key="4">
    <source>
        <dbReference type="EMBL" id="KAI8574960.1"/>
    </source>
</evidence>
<keyword evidence="2 3" id="KW-0040">ANK repeat</keyword>
<comment type="caution">
    <text evidence="4">The sequence shown here is derived from an EMBL/GenBank/DDBJ whole genome shotgun (WGS) entry which is preliminary data.</text>
</comment>
<evidence type="ECO:0000313" key="5">
    <source>
        <dbReference type="Proteomes" id="UP001206595"/>
    </source>
</evidence>
<name>A0AAD5E3N7_UMBRA</name>
<sequence length="358" mass="39869">VDINAKNKIGETALHISIEYNSLGLANLLIDFGIDINANNFLLSQATALHIAIEARNSKLASLLVKRHTNVNVKDSRQQTPLHIAVENNSIAECALLIEYGAEINFKDSHGSTPLHIAAMNWRPTLVKLLLDSGASIDGMLEEPHSLAYIIEWYTPKDNHNELRRFLSVLKLLIDAGCDLNGVQYAMDKLEANIPTLRNMMSVSSNQQLKKKWSIALGSPSKYEAGDDDEVEVEDNDDDIDIHIDEVEYSPYQLIDDLVDGLKNNQIQVDSIHHKYGGIGFPSFKRLQLHETFIIDETEYQSSTAGTASFSQKLGTLHFENSFTTIIQSLLDCVSARIFTSANSFMLQLDGSFDTKMA</sequence>
<feature type="non-terminal residue" evidence="4">
    <location>
        <position position="358"/>
    </location>
</feature>
<proteinExistence type="predicted"/>
<organism evidence="4 5">
    <name type="scientific">Umbelopsis ramanniana AG</name>
    <dbReference type="NCBI Taxonomy" id="1314678"/>
    <lineage>
        <taxon>Eukaryota</taxon>
        <taxon>Fungi</taxon>
        <taxon>Fungi incertae sedis</taxon>
        <taxon>Mucoromycota</taxon>
        <taxon>Mucoromycotina</taxon>
        <taxon>Umbelopsidomycetes</taxon>
        <taxon>Umbelopsidales</taxon>
        <taxon>Umbelopsidaceae</taxon>
        <taxon>Umbelopsis</taxon>
    </lineage>
</organism>
<evidence type="ECO:0000256" key="1">
    <source>
        <dbReference type="ARBA" id="ARBA00022737"/>
    </source>
</evidence>
<dbReference type="Pfam" id="PF00023">
    <property type="entry name" value="Ank"/>
    <property type="match status" value="1"/>
</dbReference>
<reference evidence="4" key="1">
    <citation type="submission" date="2021-06" db="EMBL/GenBank/DDBJ databases">
        <authorList>
            <consortium name="DOE Joint Genome Institute"/>
            <person name="Mondo S.J."/>
            <person name="Amses K.R."/>
            <person name="Simmons D.R."/>
            <person name="Longcore J.E."/>
            <person name="Seto K."/>
            <person name="Alves G.H."/>
            <person name="Bonds A.E."/>
            <person name="Quandt C.A."/>
            <person name="Davis W.J."/>
            <person name="Chang Y."/>
            <person name="Letcher P.M."/>
            <person name="Powell M.J."/>
            <person name="Kuo A."/>
            <person name="Labutti K."/>
            <person name="Pangilinan J."/>
            <person name="Andreopoulos W."/>
            <person name="Tritt A."/>
            <person name="Riley R."/>
            <person name="Hundley H."/>
            <person name="Johnson J."/>
            <person name="Lipzen A."/>
            <person name="Barry K."/>
            <person name="Berbee M.L."/>
            <person name="Buchler N.E."/>
            <person name="Grigoriev I.V."/>
            <person name="Spatafora J.W."/>
            <person name="Stajich J.E."/>
            <person name="James T.Y."/>
        </authorList>
    </citation>
    <scope>NUCLEOTIDE SEQUENCE</scope>
    <source>
        <strain evidence="4">AG</strain>
    </source>
</reference>
<protein>
    <submittedName>
        <fullName evidence="4">Uncharacterized protein</fullName>
    </submittedName>
</protein>